<dbReference type="PROSITE" id="PS50294">
    <property type="entry name" value="WD_REPEATS_REGION"/>
    <property type="match status" value="5"/>
</dbReference>
<dbReference type="GO" id="GO:0000462">
    <property type="term" value="P:maturation of SSU-rRNA from tricistronic rRNA transcript (SSU-rRNA, 5.8S rRNA, LSU-rRNA)"/>
    <property type="evidence" value="ECO:0007669"/>
    <property type="project" value="TreeGrafter"/>
</dbReference>
<feature type="repeat" description="WD" evidence="4">
    <location>
        <begin position="342"/>
        <end position="383"/>
    </location>
</feature>
<keyword evidence="9" id="KW-1185">Reference proteome</keyword>
<sequence length="851" mass="94565">MLTLVCLPSSKSHTLPFAHRRNIARLALNPRGNLLLSVDEDGHAILTNVPRRIVLYHFSLHGEVNALAFAPSGRHFAVATGRQIEVWRTPSTPDVGDGDLEFAPFVRHRLYLGHFDTVQSIQWSADSRFFLSSSKDMTSRIWSMDAEEGFAQTTLSGHRQAVVGAWFSKDQETIYTVSKDGALFVWKYMLRYDAPEDAEETDESMQWGISERHFFMQNNAHVTCASFHPESQLLVTGFSHGIFFIHELPDFSQIQNLSISQNDIDFVAINKTGEWLAFGASKLGQLLVWEWQSESYILKQQGHFDAMNTIAYSPEGQRIITAADDGKIKVWDVNSGFCVVTFTEHLGAVTASEFAKRGNVLYTASLDGSVRAWDLIRYRNFRTFTAPSRLQFTSLAIDPSGEVVCAGSLDSFDIHIWSVQTGQLLDRLAGHEGPVMSLAFSPDGSTLVSGSWDRTVRLWNIFARTQTSEPLQLMSDVVCVAVRPDSQQIAVTTLDGQLTFWSVSEASQQGGVDARRDVSGGRKMTDRRTAANVAGTKSFDTVKYSADGTCVLAAGKSKYICLYDVQSGVLIKKFTVSVNLALDGTQEFLNSKLLTEAGPSGMIDEQGEESDRENRKDYTLPGAQRGEGARKTRPAVRVPSVAFSPTGRAFCAASTEGLLIYSLDTTVQFDPFDLDITVTPTTTLNTLAQKEYLKALVMAFRLNERTLIRRVYEATPVQDVPLVVKELPSVYLGRLLRFVALQADESPHLEFNLIWIEALLSKHGRWMKDNKGGMEAELRSVEKAVRRIQAELARLADENIYRIEYLLAQPAEKAGETLALDFGVKDVGDEGIDEVMVDGEDDSEGEWLGFS</sequence>
<dbReference type="SUPFAM" id="SSF50969">
    <property type="entry name" value="YVTN repeat-like/Quinoprotein amine dehydrogenase"/>
    <property type="match status" value="1"/>
</dbReference>
<evidence type="ECO:0000313" key="9">
    <source>
        <dbReference type="Proteomes" id="UP000244855"/>
    </source>
</evidence>
<dbReference type="CDD" id="cd00200">
    <property type="entry name" value="WD40"/>
    <property type="match status" value="1"/>
</dbReference>
<keyword evidence="5" id="KW-0175">Coiled coil</keyword>
<keyword evidence="3" id="KW-0677">Repeat</keyword>
<feature type="repeat" description="WD" evidence="4">
    <location>
        <begin position="300"/>
        <end position="341"/>
    </location>
</feature>
<dbReference type="PROSITE" id="PS50082">
    <property type="entry name" value="WD_REPEATS_2"/>
    <property type="match status" value="5"/>
</dbReference>
<dbReference type="PANTHER" id="PTHR19858:SF0">
    <property type="entry name" value="PERIODIC TRYPTOPHAN PROTEIN 2 HOMOLOG"/>
    <property type="match status" value="1"/>
</dbReference>
<organism evidence="8 9">
    <name type="scientific">Periconia macrospinosa</name>
    <dbReference type="NCBI Taxonomy" id="97972"/>
    <lineage>
        <taxon>Eukaryota</taxon>
        <taxon>Fungi</taxon>
        <taxon>Dikarya</taxon>
        <taxon>Ascomycota</taxon>
        <taxon>Pezizomycotina</taxon>
        <taxon>Dothideomycetes</taxon>
        <taxon>Pleosporomycetidae</taxon>
        <taxon>Pleosporales</taxon>
        <taxon>Massarineae</taxon>
        <taxon>Periconiaceae</taxon>
        <taxon>Periconia</taxon>
    </lineage>
</organism>
<dbReference type="InterPro" id="IPR020472">
    <property type="entry name" value="WD40_PAC1"/>
</dbReference>
<dbReference type="InterPro" id="IPR015943">
    <property type="entry name" value="WD40/YVTN_repeat-like_dom_sf"/>
</dbReference>
<keyword evidence="2 4" id="KW-0853">WD repeat</keyword>
<evidence type="ECO:0000256" key="4">
    <source>
        <dbReference type="PROSITE-ProRule" id="PRU00221"/>
    </source>
</evidence>
<dbReference type="SMART" id="SM00320">
    <property type="entry name" value="WD40"/>
    <property type="match status" value="13"/>
</dbReference>
<dbReference type="GO" id="GO:0000028">
    <property type="term" value="P:ribosomal small subunit assembly"/>
    <property type="evidence" value="ECO:0007669"/>
    <property type="project" value="TreeGrafter"/>
</dbReference>
<evidence type="ECO:0000256" key="1">
    <source>
        <dbReference type="ARBA" id="ARBA00010226"/>
    </source>
</evidence>
<proteinExistence type="inferred from homology"/>
<feature type="repeat" description="WD" evidence="4">
    <location>
        <begin position="111"/>
        <end position="152"/>
    </location>
</feature>
<gene>
    <name evidence="8" type="ORF">DM02DRAFT_556523</name>
</gene>
<dbReference type="PROSITE" id="PS00678">
    <property type="entry name" value="WD_REPEATS_1"/>
    <property type="match status" value="3"/>
</dbReference>
<dbReference type="GO" id="GO:0032040">
    <property type="term" value="C:small-subunit processome"/>
    <property type="evidence" value="ECO:0007669"/>
    <property type="project" value="TreeGrafter"/>
</dbReference>
<comment type="similarity">
    <text evidence="1">Belongs to the WD repeat PWP2 family.</text>
</comment>
<dbReference type="OrthoDB" id="3142434at2759"/>
<dbReference type="InterPro" id="IPR011044">
    <property type="entry name" value="Quino_amine_DH_bsu"/>
</dbReference>
<dbReference type="EMBL" id="KZ805322">
    <property type="protein sequence ID" value="PVI04326.1"/>
    <property type="molecule type" value="Genomic_DNA"/>
</dbReference>
<feature type="repeat" description="WD" evidence="4">
    <location>
        <begin position="155"/>
        <end position="187"/>
    </location>
</feature>
<name>A0A2V1E200_9PLEO</name>
<reference evidence="8 9" key="1">
    <citation type="journal article" date="2018" name="Sci. Rep.">
        <title>Comparative genomics provides insights into the lifestyle and reveals functional heterogeneity of dark septate endophytic fungi.</title>
        <authorList>
            <person name="Knapp D.G."/>
            <person name="Nemeth J.B."/>
            <person name="Barry K."/>
            <person name="Hainaut M."/>
            <person name="Henrissat B."/>
            <person name="Johnson J."/>
            <person name="Kuo A."/>
            <person name="Lim J.H.P."/>
            <person name="Lipzen A."/>
            <person name="Nolan M."/>
            <person name="Ohm R.A."/>
            <person name="Tamas L."/>
            <person name="Grigoriev I.V."/>
            <person name="Spatafora J.W."/>
            <person name="Nagy L.G."/>
            <person name="Kovacs G.M."/>
        </authorList>
    </citation>
    <scope>NUCLEOTIDE SEQUENCE [LARGE SCALE GENOMIC DNA]</scope>
    <source>
        <strain evidence="8 9">DSE2036</strain>
    </source>
</reference>
<feature type="repeat" description="WD" evidence="4">
    <location>
        <begin position="428"/>
        <end position="469"/>
    </location>
</feature>
<dbReference type="FunFam" id="2.130.10.10:FF:000470">
    <property type="entry name" value="Periodic tryptophan protein 2 homolog"/>
    <property type="match status" value="1"/>
</dbReference>
<dbReference type="FunFam" id="2.130.10.10:FF:000219">
    <property type="entry name" value="Periodic tryptophan protein 2"/>
    <property type="match status" value="1"/>
</dbReference>
<evidence type="ECO:0000256" key="2">
    <source>
        <dbReference type="ARBA" id="ARBA00022574"/>
    </source>
</evidence>
<dbReference type="InterPro" id="IPR027145">
    <property type="entry name" value="PWP2"/>
</dbReference>
<dbReference type="InterPro" id="IPR019775">
    <property type="entry name" value="WD40_repeat_CS"/>
</dbReference>
<dbReference type="PANTHER" id="PTHR19858">
    <property type="entry name" value="WD40 REPEAT PROTEIN"/>
    <property type="match status" value="1"/>
</dbReference>
<dbReference type="SUPFAM" id="SSF50978">
    <property type="entry name" value="WD40 repeat-like"/>
    <property type="match status" value="2"/>
</dbReference>
<dbReference type="PRINTS" id="PR00320">
    <property type="entry name" value="GPROTEINBRPT"/>
</dbReference>
<evidence type="ECO:0000259" key="7">
    <source>
        <dbReference type="Pfam" id="PF04003"/>
    </source>
</evidence>
<dbReference type="Pfam" id="PF00400">
    <property type="entry name" value="WD40"/>
    <property type="match status" value="7"/>
</dbReference>
<evidence type="ECO:0000256" key="5">
    <source>
        <dbReference type="SAM" id="Coils"/>
    </source>
</evidence>
<evidence type="ECO:0000256" key="6">
    <source>
        <dbReference type="SAM" id="MobiDB-lite"/>
    </source>
</evidence>
<dbReference type="GO" id="GO:0034388">
    <property type="term" value="C:Pwp2p-containing subcomplex of 90S preribosome"/>
    <property type="evidence" value="ECO:0007669"/>
    <property type="project" value="TreeGrafter"/>
</dbReference>
<protein>
    <submittedName>
        <fullName evidence="8">Periodic tryptophan protein 2</fullName>
    </submittedName>
</protein>
<feature type="coiled-coil region" evidence="5">
    <location>
        <begin position="771"/>
        <end position="798"/>
    </location>
</feature>
<dbReference type="InterPro" id="IPR007148">
    <property type="entry name" value="SSU_processome_Utp12"/>
</dbReference>
<dbReference type="AlphaFoldDB" id="A0A2V1E200"/>
<accession>A0A2V1E200</accession>
<dbReference type="InterPro" id="IPR001680">
    <property type="entry name" value="WD40_rpt"/>
</dbReference>
<dbReference type="STRING" id="97972.A0A2V1E200"/>
<evidence type="ECO:0000256" key="3">
    <source>
        <dbReference type="ARBA" id="ARBA00022737"/>
    </source>
</evidence>
<dbReference type="InterPro" id="IPR036322">
    <property type="entry name" value="WD40_repeat_dom_sf"/>
</dbReference>
<feature type="region of interest" description="Disordered" evidence="6">
    <location>
        <begin position="599"/>
        <end position="632"/>
    </location>
</feature>
<dbReference type="Gene3D" id="2.130.10.10">
    <property type="entry name" value="YVTN repeat-like/Quinoprotein amine dehydrogenase"/>
    <property type="match status" value="4"/>
</dbReference>
<feature type="domain" description="Small-subunit processome Utp12" evidence="7">
    <location>
        <begin position="703"/>
        <end position="807"/>
    </location>
</feature>
<evidence type="ECO:0000313" key="8">
    <source>
        <dbReference type="EMBL" id="PVI04326.1"/>
    </source>
</evidence>
<dbReference type="Pfam" id="PF04003">
    <property type="entry name" value="Utp12"/>
    <property type="match status" value="1"/>
</dbReference>
<dbReference type="Proteomes" id="UP000244855">
    <property type="component" value="Unassembled WGS sequence"/>
</dbReference>